<comment type="caution">
    <text evidence="3">The sequence shown here is derived from an EMBL/GenBank/DDBJ whole genome shotgun (WGS) entry which is preliminary data.</text>
</comment>
<feature type="region of interest" description="Disordered" evidence="1">
    <location>
        <begin position="143"/>
        <end position="162"/>
    </location>
</feature>
<keyword evidence="4" id="KW-1185">Reference proteome</keyword>
<feature type="compositionally biased region" description="Acidic residues" evidence="1">
    <location>
        <begin position="146"/>
        <end position="155"/>
    </location>
</feature>
<feature type="transmembrane region" description="Helical" evidence="2">
    <location>
        <begin position="282"/>
        <end position="299"/>
    </location>
</feature>
<dbReference type="GO" id="GO:0005886">
    <property type="term" value="C:plasma membrane"/>
    <property type="evidence" value="ECO:0007669"/>
    <property type="project" value="InterPro"/>
</dbReference>
<feature type="transmembrane region" description="Helical" evidence="2">
    <location>
        <begin position="12"/>
        <end position="32"/>
    </location>
</feature>
<dbReference type="Pfam" id="PF06687">
    <property type="entry name" value="SUR7"/>
    <property type="match status" value="1"/>
</dbReference>
<feature type="compositionally biased region" description="Basic residues" evidence="1">
    <location>
        <begin position="359"/>
        <end position="371"/>
    </location>
</feature>
<dbReference type="Proteomes" id="UP001278766">
    <property type="component" value="Unassembled WGS sequence"/>
</dbReference>
<keyword evidence="2" id="KW-0472">Membrane</keyword>
<dbReference type="GO" id="GO:0051285">
    <property type="term" value="C:cell cortex of cell tip"/>
    <property type="evidence" value="ECO:0007669"/>
    <property type="project" value="TreeGrafter"/>
</dbReference>
<dbReference type="PANTHER" id="PTHR28019">
    <property type="entry name" value="CELL MEMBRANE PROTEIN YLR413W-RELATED"/>
    <property type="match status" value="1"/>
</dbReference>
<evidence type="ECO:0000256" key="1">
    <source>
        <dbReference type="SAM" id="MobiDB-lite"/>
    </source>
</evidence>
<dbReference type="EMBL" id="JAUEPN010000001">
    <property type="protein sequence ID" value="KAK3300602.1"/>
    <property type="molecule type" value="Genomic_DNA"/>
</dbReference>
<feature type="transmembrane region" description="Helical" evidence="2">
    <location>
        <begin position="228"/>
        <end position="246"/>
    </location>
</feature>
<reference evidence="3" key="2">
    <citation type="submission" date="2023-06" db="EMBL/GenBank/DDBJ databases">
        <authorList>
            <consortium name="Lawrence Berkeley National Laboratory"/>
            <person name="Haridas S."/>
            <person name="Hensen N."/>
            <person name="Bonometti L."/>
            <person name="Westerberg I."/>
            <person name="Brannstrom I.O."/>
            <person name="Guillou S."/>
            <person name="Cros-Aarteil S."/>
            <person name="Calhoun S."/>
            <person name="Kuo A."/>
            <person name="Mondo S."/>
            <person name="Pangilinan J."/>
            <person name="Riley R."/>
            <person name="Labutti K."/>
            <person name="Andreopoulos B."/>
            <person name="Lipzen A."/>
            <person name="Chen C."/>
            <person name="Yanf M."/>
            <person name="Daum C."/>
            <person name="Ng V."/>
            <person name="Clum A."/>
            <person name="Steindorff A."/>
            <person name="Ohm R."/>
            <person name="Martin F."/>
            <person name="Silar P."/>
            <person name="Natvig D."/>
            <person name="Lalanne C."/>
            <person name="Gautier V."/>
            <person name="Ament-Velasquez S.L."/>
            <person name="Kruys A."/>
            <person name="Hutchinson M.I."/>
            <person name="Powell A.J."/>
            <person name="Barry K."/>
            <person name="Miller A.N."/>
            <person name="Grigoriev I.V."/>
            <person name="Debuchy R."/>
            <person name="Gladieux P."/>
            <person name="Thoren M.H."/>
            <person name="Johannesson H."/>
        </authorList>
    </citation>
    <scope>NUCLEOTIDE SEQUENCE</scope>
    <source>
        <strain evidence="3">CBS 168.71</strain>
    </source>
</reference>
<keyword evidence="2" id="KW-0812">Transmembrane</keyword>
<dbReference type="AlphaFoldDB" id="A0AAE0LWX7"/>
<feature type="compositionally biased region" description="Basic and acidic residues" evidence="1">
    <location>
        <begin position="318"/>
        <end position="358"/>
    </location>
</feature>
<dbReference type="InterPro" id="IPR009571">
    <property type="entry name" value="SUR7/Rim9-like_fungi"/>
</dbReference>
<organism evidence="3 4">
    <name type="scientific">Chaetomium fimeti</name>
    <dbReference type="NCBI Taxonomy" id="1854472"/>
    <lineage>
        <taxon>Eukaryota</taxon>
        <taxon>Fungi</taxon>
        <taxon>Dikarya</taxon>
        <taxon>Ascomycota</taxon>
        <taxon>Pezizomycotina</taxon>
        <taxon>Sordariomycetes</taxon>
        <taxon>Sordariomycetidae</taxon>
        <taxon>Sordariales</taxon>
        <taxon>Chaetomiaceae</taxon>
        <taxon>Chaetomium</taxon>
    </lineage>
</organism>
<dbReference type="PANTHER" id="PTHR28019:SF7">
    <property type="entry name" value="SUR7 PROTEIN"/>
    <property type="match status" value="1"/>
</dbReference>
<gene>
    <name evidence="3" type="ORF">B0H64DRAFT_448917</name>
</gene>
<evidence type="ECO:0000313" key="4">
    <source>
        <dbReference type="Proteomes" id="UP001278766"/>
    </source>
</evidence>
<feature type="region of interest" description="Disordered" evidence="1">
    <location>
        <begin position="307"/>
        <end position="371"/>
    </location>
</feature>
<sequence>MTHTFDTKHVLRAIPLVCSFMAFILVMLALFAGNKPGVLEGHEIITVDASHLGTNLGNKVKANALPAPQPNVGERSGVQVRSGIDDDITKGVGGNAHTGTFYSLYALTICEGRLTADNGRKLTQCYAYFSSSDQIATIPALLSARDDDDDDDDDGTTARSRSNSQTLTAVGLTYKLEAALCGLDTLVRAVGVLLAIGAGFTGLSFFANLPAMAISSEEYTHAETAYDWAVWTNLTFASGAALFLMLGSFVSCIGARTAAIKIGEIGVEAGVTAMAGESWTGLSLGTAMLMCVVLVYWTSRGVSLRKREKRGERRTKRRDVEERGRRSEPPRTPPKMDYDDHSQREDSSPSPKSRDRSRDKRRTYVPTGAKK</sequence>
<dbReference type="GO" id="GO:0031505">
    <property type="term" value="P:fungal-type cell wall organization"/>
    <property type="evidence" value="ECO:0007669"/>
    <property type="project" value="TreeGrafter"/>
</dbReference>
<feature type="compositionally biased region" description="Basic residues" evidence="1">
    <location>
        <begin position="307"/>
        <end position="317"/>
    </location>
</feature>
<name>A0AAE0LWX7_9PEZI</name>
<accession>A0AAE0LWX7</accession>
<protein>
    <submittedName>
        <fullName evidence="3">Uncharacterized protein</fullName>
    </submittedName>
</protein>
<dbReference type="InterPro" id="IPR052413">
    <property type="entry name" value="SUR7_domain"/>
</dbReference>
<keyword evidence="2" id="KW-1133">Transmembrane helix</keyword>
<dbReference type="RefSeq" id="XP_062664116.1">
    <property type="nucleotide sequence ID" value="XM_062807065.1"/>
</dbReference>
<reference evidence="3" key="1">
    <citation type="journal article" date="2023" name="Mol. Phylogenet. Evol.">
        <title>Genome-scale phylogeny and comparative genomics of the fungal order Sordariales.</title>
        <authorList>
            <person name="Hensen N."/>
            <person name="Bonometti L."/>
            <person name="Westerberg I."/>
            <person name="Brannstrom I.O."/>
            <person name="Guillou S."/>
            <person name="Cros-Aarteil S."/>
            <person name="Calhoun S."/>
            <person name="Haridas S."/>
            <person name="Kuo A."/>
            <person name="Mondo S."/>
            <person name="Pangilinan J."/>
            <person name="Riley R."/>
            <person name="LaButti K."/>
            <person name="Andreopoulos B."/>
            <person name="Lipzen A."/>
            <person name="Chen C."/>
            <person name="Yan M."/>
            <person name="Daum C."/>
            <person name="Ng V."/>
            <person name="Clum A."/>
            <person name="Steindorff A."/>
            <person name="Ohm R.A."/>
            <person name="Martin F."/>
            <person name="Silar P."/>
            <person name="Natvig D.O."/>
            <person name="Lalanne C."/>
            <person name="Gautier V."/>
            <person name="Ament-Velasquez S.L."/>
            <person name="Kruys A."/>
            <person name="Hutchinson M.I."/>
            <person name="Powell A.J."/>
            <person name="Barry K."/>
            <person name="Miller A.N."/>
            <person name="Grigoriev I.V."/>
            <person name="Debuchy R."/>
            <person name="Gladieux P."/>
            <person name="Hiltunen Thoren M."/>
            <person name="Johannesson H."/>
        </authorList>
    </citation>
    <scope>NUCLEOTIDE SEQUENCE</scope>
    <source>
        <strain evidence="3">CBS 168.71</strain>
    </source>
</reference>
<feature type="transmembrane region" description="Helical" evidence="2">
    <location>
        <begin position="185"/>
        <end position="208"/>
    </location>
</feature>
<dbReference type="GeneID" id="87844013"/>
<evidence type="ECO:0000313" key="3">
    <source>
        <dbReference type="EMBL" id="KAK3300602.1"/>
    </source>
</evidence>
<proteinExistence type="predicted"/>
<evidence type="ECO:0000256" key="2">
    <source>
        <dbReference type="SAM" id="Phobius"/>
    </source>
</evidence>